<evidence type="ECO:0000313" key="2">
    <source>
        <dbReference type="Proteomes" id="UP001597343"/>
    </source>
</evidence>
<dbReference type="EMBL" id="JBHUIO010000008">
    <property type="protein sequence ID" value="MFD2170888.1"/>
    <property type="molecule type" value="Genomic_DNA"/>
</dbReference>
<name>A0ABW4ZY05_9BACL</name>
<sequence>MNRKIKVLLLIIGTLMVLTGSFIYQQQASIQSLFSPTTADGPQIDTTPPKPLETQALELGSATISNLTIEQIKKNVKLAMTEGEVEALFGKRHYIVEDATSGRQMWRYDFADQPYQYPASSDQNEDITIARPDEAGLQSGALNFHLFVEWEQPNRSGKILAYSLNEKGTVIDQDLLASN</sequence>
<keyword evidence="2" id="KW-1185">Reference proteome</keyword>
<organism evidence="1 2">
    <name type="scientific">Tumebacillus lipolyticus</name>
    <dbReference type="NCBI Taxonomy" id="1280370"/>
    <lineage>
        <taxon>Bacteria</taxon>
        <taxon>Bacillati</taxon>
        <taxon>Bacillota</taxon>
        <taxon>Bacilli</taxon>
        <taxon>Bacillales</taxon>
        <taxon>Alicyclobacillaceae</taxon>
        <taxon>Tumebacillus</taxon>
    </lineage>
</organism>
<proteinExistence type="predicted"/>
<gene>
    <name evidence="1" type="ORF">ACFSOY_12930</name>
</gene>
<reference evidence="2" key="1">
    <citation type="journal article" date="2019" name="Int. J. Syst. Evol. Microbiol.">
        <title>The Global Catalogue of Microorganisms (GCM) 10K type strain sequencing project: providing services to taxonomists for standard genome sequencing and annotation.</title>
        <authorList>
            <consortium name="The Broad Institute Genomics Platform"/>
            <consortium name="The Broad Institute Genome Sequencing Center for Infectious Disease"/>
            <person name="Wu L."/>
            <person name="Ma J."/>
        </authorList>
    </citation>
    <scope>NUCLEOTIDE SEQUENCE [LARGE SCALE GENOMIC DNA]</scope>
    <source>
        <strain evidence="2">CGMCC 1.13574</strain>
    </source>
</reference>
<comment type="caution">
    <text evidence="1">The sequence shown here is derived from an EMBL/GenBank/DDBJ whole genome shotgun (WGS) entry which is preliminary data.</text>
</comment>
<accession>A0ABW4ZY05</accession>
<dbReference type="Proteomes" id="UP001597343">
    <property type="component" value="Unassembled WGS sequence"/>
</dbReference>
<dbReference type="RefSeq" id="WP_386047258.1">
    <property type="nucleotide sequence ID" value="NZ_JBHUIO010000008.1"/>
</dbReference>
<evidence type="ECO:0000313" key="1">
    <source>
        <dbReference type="EMBL" id="MFD2170888.1"/>
    </source>
</evidence>
<protein>
    <submittedName>
        <fullName evidence="1">Uncharacterized protein</fullName>
    </submittedName>
</protein>